<gene>
    <name evidence="2" type="ORF">ACFO6W_25530</name>
</gene>
<protein>
    <submittedName>
        <fullName evidence="2">DUF5004 domain-containing protein</fullName>
    </submittedName>
</protein>
<dbReference type="EMBL" id="JBHSGN010000169">
    <property type="protein sequence ID" value="MFC4677047.1"/>
    <property type="molecule type" value="Genomic_DNA"/>
</dbReference>
<dbReference type="InterPro" id="IPR032168">
    <property type="entry name" value="DUF5004"/>
</dbReference>
<evidence type="ECO:0000313" key="2">
    <source>
        <dbReference type="EMBL" id="MFC4677047.1"/>
    </source>
</evidence>
<name>A0ABV9L476_9BACT</name>
<dbReference type="Pfam" id="PF16395">
    <property type="entry name" value="DUF5004"/>
    <property type="match status" value="1"/>
</dbReference>
<comment type="caution">
    <text evidence="2">The sequence shown here is derived from an EMBL/GenBank/DDBJ whole genome shotgun (WGS) entry which is preliminary data.</text>
</comment>
<organism evidence="2 3">
    <name type="scientific">Dysgonomonas termitidis</name>
    <dbReference type="NCBI Taxonomy" id="1516126"/>
    <lineage>
        <taxon>Bacteria</taxon>
        <taxon>Pseudomonadati</taxon>
        <taxon>Bacteroidota</taxon>
        <taxon>Bacteroidia</taxon>
        <taxon>Bacteroidales</taxon>
        <taxon>Dysgonomonadaceae</taxon>
        <taxon>Dysgonomonas</taxon>
    </lineage>
</organism>
<keyword evidence="3" id="KW-1185">Reference proteome</keyword>
<sequence length="181" mass="20067">MKVLLKHLAVLLLLTVMFSFAACNDTDDGHFVEPVTLYEKVKGNWVLTEITEIDETAKVSGIKPDEINLFEQFDFNSFRISFDVDANNQPTSYKVSGNAPELFPNNGYWDMSSPFPYTNGSAPVINLYSDANKTTLTGQLSIVSVPGSKAEMDLKLTRSSAGVSFVSYQYKLSTPIQSNEE</sequence>
<evidence type="ECO:0000313" key="3">
    <source>
        <dbReference type="Proteomes" id="UP001596023"/>
    </source>
</evidence>
<reference evidence="3" key="1">
    <citation type="journal article" date="2019" name="Int. J. Syst. Evol. Microbiol.">
        <title>The Global Catalogue of Microorganisms (GCM) 10K type strain sequencing project: providing services to taxonomists for standard genome sequencing and annotation.</title>
        <authorList>
            <consortium name="The Broad Institute Genomics Platform"/>
            <consortium name="The Broad Institute Genome Sequencing Center for Infectious Disease"/>
            <person name="Wu L."/>
            <person name="Ma J."/>
        </authorList>
    </citation>
    <scope>NUCLEOTIDE SEQUENCE [LARGE SCALE GENOMIC DNA]</scope>
    <source>
        <strain evidence="3">CCUG 66188</strain>
    </source>
</reference>
<feature type="chain" id="PRO_5046438697" evidence="1">
    <location>
        <begin position="22"/>
        <end position="181"/>
    </location>
</feature>
<dbReference type="Proteomes" id="UP001596023">
    <property type="component" value="Unassembled WGS sequence"/>
</dbReference>
<evidence type="ECO:0000256" key="1">
    <source>
        <dbReference type="SAM" id="SignalP"/>
    </source>
</evidence>
<proteinExistence type="predicted"/>
<feature type="signal peptide" evidence="1">
    <location>
        <begin position="1"/>
        <end position="21"/>
    </location>
</feature>
<dbReference type="RefSeq" id="WP_380001852.1">
    <property type="nucleotide sequence ID" value="NZ_JBHSGN010000169.1"/>
</dbReference>
<keyword evidence="1" id="KW-0732">Signal</keyword>
<accession>A0ABV9L476</accession>
<dbReference type="PROSITE" id="PS51257">
    <property type="entry name" value="PROKAR_LIPOPROTEIN"/>
    <property type="match status" value="1"/>
</dbReference>